<gene>
    <name evidence="1" type="ORF">Acr_16g0008600</name>
</gene>
<comment type="caution">
    <text evidence="1">The sequence shown here is derived from an EMBL/GenBank/DDBJ whole genome shotgun (WGS) entry which is preliminary data.</text>
</comment>
<name>A0A7J0FZX7_9ERIC</name>
<evidence type="ECO:0000313" key="2">
    <source>
        <dbReference type="Proteomes" id="UP000585474"/>
    </source>
</evidence>
<keyword evidence="2" id="KW-1185">Reference proteome</keyword>
<dbReference type="AlphaFoldDB" id="A0A7J0FZX7"/>
<accession>A0A7J0FZX7</accession>
<dbReference type="EMBL" id="BJWL01000016">
    <property type="protein sequence ID" value="GFZ04236.1"/>
    <property type="molecule type" value="Genomic_DNA"/>
</dbReference>
<reference evidence="1 2" key="1">
    <citation type="submission" date="2019-07" db="EMBL/GenBank/DDBJ databases">
        <title>De Novo Assembly of kiwifruit Actinidia rufa.</title>
        <authorList>
            <person name="Sugita-Konishi S."/>
            <person name="Sato K."/>
            <person name="Mori E."/>
            <person name="Abe Y."/>
            <person name="Kisaki G."/>
            <person name="Hamano K."/>
            <person name="Suezawa K."/>
            <person name="Otani M."/>
            <person name="Fukuda T."/>
            <person name="Manabe T."/>
            <person name="Gomi K."/>
            <person name="Tabuchi M."/>
            <person name="Akimitsu K."/>
            <person name="Kataoka I."/>
        </authorList>
    </citation>
    <scope>NUCLEOTIDE SEQUENCE [LARGE SCALE GENOMIC DNA]</scope>
    <source>
        <strain evidence="2">cv. Fuchu</strain>
    </source>
</reference>
<organism evidence="1 2">
    <name type="scientific">Actinidia rufa</name>
    <dbReference type="NCBI Taxonomy" id="165716"/>
    <lineage>
        <taxon>Eukaryota</taxon>
        <taxon>Viridiplantae</taxon>
        <taxon>Streptophyta</taxon>
        <taxon>Embryophyta</taxon>
        <taxon>Tracheophyta</taxon>
        <taxon>Spermatophyta</taxon>
        <taxon>Magnoliopsida</taxon>
        <taxon>eudicotyledons</taxon>
        <taxon>Gunneridae</taxon>
        <taxon>Pentapetalae</taxon>
        <taxon>asterids</taxon>
        <taxon>Ericales</taxon>
        <taxon>Actinidiaceae</taxon>
        <taxon>Actinidia</taxon>
    </lineage>
</organism>
<sequence length="58" mass="6097">MPARSVNASEAPVGLKIPTNASEALTGEPCRADTLACSDTIKFKSPVHICRDLNLKTG</sequence>
<evidence type="ECO:0000313" key="1">
    <source>
        <dbReference type="EMBL" id="GFZ04236.1"/>
    </source>
</evidence>
<dbReference type="Proteomes" id="UP000585474">
    <property type="component" value="Unassembled WGS sequence"/>
</dbReference>
<protein>
    <submittedName>
        <fullName evidence="1">Uncharacterized protein</fullName>
    </submittedName>
</protein>
<proteinExistence type="predicted"/>